<organism evidence="1 2">
    <name type="scientific">Sphingobium cloacae</name>
    <dbReference type="NCBI Taxonomy" id="120107"/>
    <lineage>
        <taxon>Bacteria</taxon>
        <taxon>Pseudomonadati</taxon>
        <taxon>Pseudomonadota</taxon>
        <taxon>Alphaproteobacteria</taxon>
        <taxon>Sphingomonadales</taxon>
        <taxon>Sphingomonadaceae</taxon>
        <taxon>Sphingobium</taxon>
    </lineage>
</organism>
<accession>A0A1E1F1U8</accession>
<dbReference type="AlphaFoldDB" id="A0A1E1F1U8"/>
<sequence>MEFRAPAAAAQQNAATIEYLTKNLDDPAAGQRRVEELIAELGNAVYTLPDWHPIWTLPPMPEGRTVNGLSEIPAYNGVDHTEMFVRGFITCPYQEDRADKIVQAVNKVPGLYARRLDEPLYSDQAYPVVVQAMSVELEADGTIKSRDALAWFVQHTVKDARNHQVAETWWSMRSYILGRPHGSRSSLIVNQHAGSHMRKILETMNESGMFGPVKEWSLDMLSQKKRDAINETLLRAAVESWNKEDGDFTFELRGETCKAAIRDTWSDNMELSIRVEIGKSDLYISGFYYPAEDRTTYTDPVGKRKLAEKFI</sequence>
<keyword evidence="2" id="KW-1185">Reference proteome</keyword>
<reference evidence="1 2" key="1">
    <citation type="submission" date="2016-10" db="EMBL/GenBank/DDBJ databases">
        <title>Complete Genome Sequence of the Nonylphenol-Degrading Bacterium Sphingobium cloacae JCM 10874T.</title>
        <authorList>
            <person name="Ootsuka M."/>
            <person name="Nishizawa T."/>
            <person name="Ohta H."/>
        </authorList>
    </citation>
    <scope>NUCLEOTIDE SEQUENCE [LARGE SCALE GENOMIC DNA]</scope>
    <source>
        <strain evidence="1 2">JCM 10874</strain>
    </source>
</reference>
<dbReference type="KEGG" id="sclo:SCLO_1014300"/>
<evidence type="ECO:0000313" key="2">
    <source>
        <dbReference type="Proteomes" id="UP000218272"/>
    </source>
</evidence>
<dbReference type="RefSeq" id="WP_066522030.1">
    <property type="nucleotide sequence ID" value="NZ_AP017655.1"/>
</dbReference>
<gene>
    <name evidence="1" type="ORF">SCLO_1014300</name>
</gene>
<dbReference type="OrthoDB" id="9133937at2"/>
<evidence type="ECO:0000313" key="1">
    <source>
        <dbReference type="EMBL" id="BAV64470.1"/>
    </source>
</evidence>
<dbReference type="EMBL" id="AP017655">
    <property type="protein sequence ID" value="BAV64470.1"/>
    <property type="molecule type" value="Genomic_DNA"/>
</dbReference>
<name>A0A1E1F1U8_9SPHN</name>
<protein>
    <submittedName>
        <fullName evidence="1">Uncharacterized protein</fullName>
    </submittedName>
</protein>
<proteinExistence type="predicted"/>
<dbReference type="Proteomes" id="UP000218272">
    <property type="component" value="Chromosome SCLO_1"/>
</dbReference>